<evidence type="ECO:0000256" key="4">
    <source>
        <dbReference type="ARBA" id="ARBA00023295"/>
    </source>
</evidence>
<dbReference type="CDD" id="cd08983">
    <property type="entry name" value="GH43_Bt3655-like"/>
    <property type="match status" value="1"/>
</dbReference>
<dbReference type="InterPro" id="IPR023296">
    <property type="entry name" value="Glyco_hydro_beta-prop_sf"/>
</dbReference>
<dbReference type="Pfam" id="PF07532">
    <property type="entry name" value="Big_4"/>
    <property type="match status" value="1"/>
</dbReference>
<dbReference type="InterPro" id="IPR006558">
    <property type="entry name" value="LamG-like"/>
</dbReference>
<dbReference type="Proteomes" id="UP001595712">
    <property type="component" value="Unassembled WGS sequence"/>
</dbReference>
<dbReference type="RefSeq" id="WP_387980424.1">
    <property type="nucleotide sequence ID" value="NZ_JBHRWO010000021.1"/>
</dbReference>
<dbReference type="SMART" id="SM00560">
    <property type="entry name" value="LamGL"/>
    <property type="match status" value="1"/>
</dbReference>
<feature type="signal peptide" evidence="5">
    <location>
        <begin position="1"/>
        <end position="28"/>
    </location>
</feature>
<feature type="domain" description="LamG-like jellyroll fold" evidence="6">
    <location>
        <begin position="98"/>
        <end position="252"/>
    </location>
</feature>
<dbReference type="SUPFAM" id="SSF75005">
    <property type="entry name" value="Arabinanase/levansucrase/invertase"/>
    <property type="match status" value="1"/>
</dbReference>
<evidence type="ECO:0000256" key="3">
    <source>
        <dbReference type="ARBA" id="ARBA00023157"/>
    </source>
</evidence>
<protein>
    <submittedName>
        <fullName evidence="7">Immunoglobulin-like domain-containing protein</fullName>
    </submittedName>
</protein>
<dbReference type="SUPFAM" id="SSF49899">
    <property type="entry name" value="Concanavalin A-like lectins/glucanases"/>
    <property type="match status" value="1"/>
</dbReference>
<keyword evidence="3" id="KW-1015">Disulfide bond</keyword>
<dbReference type="InterPro" id="IPR050727">
    <property type="entry name" value="GH43_arabinanases"/>
</dbReference>
<keyword evidence="8" id="KW-1185">Reference proteome</keyword>
<evidence type="ECO:0000313" key="7">
    <source>
        <dbReference type="EMBL" id="MFC3495672.1"/>
    </source>
</evidence>
<dbReference type="Pfam" id="PF20578">
    <property type="entry name" value="aBig_2"/>
    <property type="match status" value="2"/>
</dbReference>
<dbReference type="PANTHER" id="PTHR43301">
    <property type="entry name" value="ARABINAN ENDO-1,5-ALPHA-L-ARABINOSIDASE"/>
    <property type="match status" value="1"/>
</dbReference>
<keyword evidence="4" id="KW-0326">Glycosidase</keyword>
<dbReference type="InterPro" id="IPR011081">
    <property type="entry name" value="Big_4"/>
</dbReference>
<comment type="caution">
    <text evidence="7">The sequence shown here is derived from an EMBL/GenBank/DDBJ whole genome shotgun (WGS) entry which is preliminary data.</text>
</comment>
<accession>A0ABV7Q4D9</accession>
<dbReference type="InterPro" id="IPR013320">
    <property type="entry name" value="ConA-like_dom_sf"/>
</dbReference>
<evidence type="ECO:0000256" key="1">
    <source>
        <dbReference type="ARBA" id="ARBA00022729"/>
    </source>
</evidence>
<reference evidence="8" key="1">
    <citation type="journal article" date="2019" name="Int. J. Syst. Evol. Microbiol.">
        <title>The Global Catalogue of Microorganisms (GCM) 10K type strain sequencing project: providing services to taxonomists for standard genome sequencing and annotation.</title>
        <authorList>
            <consortium name="The Broad Institute Genomics Platform"/>
            <consortium name="The Broad Institute Genome Sequencing Center for Infectious Disease"/>
            <person name="Wu L."/>
            <person name="Ma J."/>
        </authorList>
    </citation>
    <scope>NUCLEOTIDE SEQUENCE [LARGE SCALE GENOMIC DNA]</scope>
    <source>
        <strain evidence="8">CGMCC 4.7396</strain>
    </source>
</reference>
<dbReference type="InterPro" id="IPR046780">
    <property type="entry name" value="aBig_2"/>
</dbReference>
<dbReference type="Gene3D" id="2.60.120.200">
    <property type="match status" value="1"/>
</dbReference>
<keyword evidence="1 5" id="KW-0732">Signal</keyword>
<name>A0ABV7Q4D9_9ACTN</name>
<organism evidence="7 8">
    <name type="scientific">Glycomyces rhizosphaerae</name>
    <dbReference type="NCBI Taxonomy" id="2054422"/>
    <lineage>
        <taxon>Bacteria</taxon>
        <taxon>Bacillati</taxon>
        <taxon>Actinomycetota</taxon>
        <taxon>Actinomycetes</taxon>
        <taxon>Glycomycetales</taxon>
        <taxon>Glycomycetaceae</taxon>
        <taxon>Glycomyces</taxon>
    </lineage>
</organism>
<evidence type="ECO:0000256" key="2">
    <source>
        <dbReference type="ARBA" id="ARBA00022801"/>
    </source>
</evidence>
<evidence type="ECO:0000259" key="6">
    <source>
        <dbReference type="SMART" id="SM00560"/>
    </source>
</evidence>
<proteinExistence type="predicted"/>
<feature type="chain" id="PRO_5047302991" evidence="5">
    <location>
        <begin position="29"/>
        <end position="962"/>
    </location>
</feature>
<dbReference type="Pfam" id="PF13385">
    <property type="entry name" value="Laminin_G_3"/>
    <property type="match status" value="1"/>
</dbReference>
<sequence>MRNIRPAALGIAAALTLGLAVAPVPATAADATPLIHYSFDAAPADGVTIADASGNGNDGLVRQSGASFSDGVLSLPGGSSTGSAAYVEIPTADLVGLKDVTVSAWVSDRSGPANVAAAFVGAPVASGASFSSGYWLLNPSNPRGYVKSVVTNTTNASAPWGTEVGAGATNTPTSGVTTPSGMALYTTVIDGTNGKLTLYVNGVKAAENAIARDISSFGSSLVAYLGRSTYPDAFFAGDFDDLAVYGSALSTAEAQALYADGALDRAVASVSVQGTAETDFELPTSAYGATISWASNDAAIAIDGGAATVTRPAPGSGDATVTLTASFTAAGETRTKSYTLIVPEDLTDDEKAQADLDAIAIATADDVRTNVSVPTTGAQGSAIEWTLPDGAPATLRAGAAAGTQTIVIERPAAGEPAVTVVATATARVGDAVRTRDVPLVIQPLPADQADEEAYVWAFFTGEGDGAERVSLAASRGNDALSWNTLNDGAPLFTSDQGTEGLRDPFIMRSAEGDRFYMLATDLKVAGLAGGFDTAQRSGSLYMEVWESNDLVNWSEQRHVKVSSDYAGNTWAPEAYWDEELDTYVVYWASNLYDTTDASARTAVTYNRTMYATTDDFVTFSEAKPWVDVKRGTGRGTIDATIARVDDTYYRFIKDEASMTIRQEQSDDLLATVTGTLPGTTGAADEWTLVKDQVATGLPNGEPGGTFTQGEGPSIFPANEGDVNGYEWYLFIDQPSYHAGPNYYIPFATDDIADGNAWEPVGSTLRENLPQNADGGKPRHGTVIPVTRAEYETVLEAFAPRIAVAAADEIAVTTKAGTAPVLPGAHLTKVDGSEQDVAVAWDDIDPAQYAQPGVFTVSGVAQDDSRVPVEATVTVTAPIAVSAITRCVGGKATVVVKTTNQGDTALDVALSSTYGAKAISGLQPGATSSVVFSTRLTDIPAGRVTTTAAGSSVVADYSAATCG</sequence>
<evidence type="ECO:0000256" key="5">
    <source>
        <dbReference type="SAM" id="SignalP"/>
    </source>
</evidence>
<keyword evidence="2" id="KW-0378">Hydrolase</keyword>
<evidence type="ECO:0000313" key="8">
    <source>
        <dbReference type="Proteomes" id="UP001595712"/>
    </source>
</evidence>
<gene>
    <name evidence="7" type="ORF">ACFO8M_24595</name>
</gene>
<dbReference type="PANTHER" id="PTHR43301:SF3">
    <property type="entry name" value="ARABINAN ENDO-1,5-ALPHA-L-ARABINOSIDASE A-RELATED"/>
    <property type="match status" value="1"/>
</dbReference>
<dbReference type="EMBL" id="JBHRWO010000021">
    <property type="protein sequence ID" value="MFC3495672.1"/>
    <property type="molecule type" value="Genomic_DNA"/>
</dbReference>
<dbReference type="Gene3D" id="2.115.10.20">
    <property type="entry name" value="Glycosyl hydrolase domain, family 43"/>
    <property type="match status" value="1"/>
</dbReference>